<sequence>DKIRGIPHPRGSQKSPPIFRGKPQALVPPVIEEEETPRRNMLPDQEGKRRRRKPRRVFRLNCLPSGNRRSIIYPEQSTSSKYRLSPTSSENASCGSEDVLRIKKPVEIVAILLHVCFLITFHGFFGAMEQTDPESHIKAVLKKCKTEMKGKN</sequence>
<evidence type="ECO:0000313" key="4">
    <source>
        <dbReference type="Proteomes" id="UP000827092"/>
    </source>
</evidence>
<keyword evidence="2" id="KW-0812">Transmembrane</keyword>
<accession>A0AAV6THE8</accession>
<feature type="non-terminal residue" evidence="3">
    <location>
        <position position="1"/>
    </location>
</feature>
<dbReference type="AlphaFoldDB" id="A0AAV6THE8"/>
<keyword evidence="4" id="KW-1185">Reference proteome</keyword>
<dbReference type="Proteomes" id="UP000827092">
    <property type="component" value="Unassembled WGS sequence"/>
</dbReference>
<comment type="caution">
    <text evidence="3">The sequence shown here is derived from an EMBL/GenBank/DDBJ whole genome shotgun (WGS) entry which is preliminary data.</text>
</comment>
<gene>
    <name evidence="3" type="ORF">JTE90_026890</name>
</gene>
<keyword evidence="2" id="KW-0472">Membrane</keyword>
<feature type="region of interest" description="Disordered" evidence="1">
    <location>
        <begin position="1"/>
        <end position="57"/>
    </location>
</feature>
<evidence type="ECO:0000256" key="2">
    <source>
        <dbReference type="SAM" id="Phobius"/>
    </source>
</evidence>
<feature type="transmembrane region" description="Helical" evidence="2">
    <location>
        <begin position="108"/>
        <end position="128"/>
    </location>
</feature>
<reference evidence="3 4" key="1">
    <citation type="journal article" date="2022" name="Nat. Ecol. Evol.">
        <title>A masculinizing supergene underlies an exaggerated male reproductive morph in a spider.</title>
        <authorList>
            <person name="Hendrickx F."/>
            <person name="De Corte Z."/>
            <person name="Sonet G."/>
            <person name="Van Belleghem S.M."/>
            <person name="Kostlbacher S."/>
            <person name="Vangestel C."/>
        </authorList>
    </citation>
    <scope>NUCLEOTIDE SEQUENCE [LARGE SCALE GENOMIC DNA]</scope>
    <source>
        <strain evidence="3">W744_W776</strain>
    </source>
</reference>
<protein>
    <submittedName>
        <fullName evidence="3">Uncharacterized protein</fullName>
    </submittedName>
</protein>
<name>A0AAV6THE8_9ARAC</name>
<feature type="compositionally biased region" description="Basic residues" evidence="1">
    <location>
        <begin position="48"/>
        <end position="57"/>
    </location>
</feature>
<keyword evidence="2" id="KW-1133">Transmembrane helix</keyword>
<organism evidence="3 4">
    <name type="scientific">Oedothorax gibbosus</name>
    <dbReference type="NCBI Taxonomy" id="931172"/>
    <lineage>
        <taxon>Eukaryota</taxon>
        <taxon>Metazoa</taxon>
        <taxon>Ecdysozoa</taxon>
        <taxon>Arthropoda</taxon>
        <taxon>Chelicerata</taxon>
        <taxon>Arachnida</taxon>
        <taxon>Araneae</taxon>
        <taxon>Araneomorphae</taxon>
        <taxon>Entelegynae</taxon>
        <taxon>Araneoidea</taxon>
        <taxon>Linyphiidae</taxon>
        <taxon>Erigoninae</taxon>
        <taxon>Oedothorax</taxon>
    </lineage>
</organism>
<evidence type="ECO:0000313" key="3">
    <source>
        <dbReference type="EMBL" id="KAG8171096.1"/>
    </source>
</evidence>
<proteinExistence type="predicted"/>
<evidence type="ECO:0000256" key="1">
    <source>
        <dbReference type="SAM" id="MobiDB-lite"/>
    </source>
</evidence>
<dbReference type="EMBL" id="JAFNEN010004432">
    <property type="protein sequence ID" value="KAG8171096.1"/>
    <property type="molecule type" value="Genomic_DNA"/>
</dbReference>